<gene>
    <name evidence="2" type="ORF">N7Z68_16475</name>
</gene>
<feature type="transmembrane region" description="Helical" evidence="1">
    <location>
        <begin position="91"/>
        <end position="108"/>
    </location>
</feature>
<evidence type="ECO:0000256" key="1">
    <source>
        <dbReference type="SAM" id="Phobius"/>
    </source>
</evidence>
<dbReference type="EMBL" id="JAOTPO010000012">
    <property type="protein sequence ID" value="MDE5414958.1"/>
    <property type="molecule type" value="Genomic_DNA"/>
</dbReference>
<dbReference type="Proteomes" id="UP001148125">
    <property type="component" value="Unassembled WGS sequence"/>
</dbReference>
<comment type="caution">
    <text evidence="2">The sequence shown here is derived from an EMBL/GenBank/DDBJ whole genome shotgun (WGS) entry which is preliminary data.</text>
</comment>
<evidence type="ECO:0008006" key="4">
    <source>
        <dbReference type="Google" id="ProtNLM"/>
    </source>
</evidence>
<keyword evidence="3" id="KW-1185">Reference proteome</keyword>
<organism evidence="2 3">
    <name type="scientific">Alkalihalobacterium chitinilyticum</name>
    <dbReference type="NCBI Taxonomy" id="2980103"/>
    <lineage>
        <taxon>Bacteria</taxon>
        <taxon>Bacillati</taxon>
        <taxon>Bacillota</taxon>
        <taxon>Bacilli</taxon>
        <taxon>Bacillales</taxon>
        <taxon>Bacillaceae</taxon>
        <taxon>Alkalihalobacterium</taxon>
    </lineage>
</organism>
<reference evidence="2" key="1">
    <citation type="submission" date="2024-05" db="EMBL/GenBank/DDBJ databases">
        <title>Alkalihalobacillus sp. strain MEB203 novel alkaliphilic bacterium from Lonar Lake, India.</title>
        <authorList>
            <person name="Joshi A."/>
            <person name="Thite S."/>
            <person name="Mengade P."/>
        </authorList>
    </citation>
    <scope>NUCLEOTIDE SEQUENCE</scope>
    <source>
        <strain evidence="2">MEB 203</strain>
    </source>
</reference>
<dbReference type="RefSeq" id="WP_275119566.1">
    <property type="nucleotide sequence ID" value="NZ_JAOTPO010000012.1"/>
</dbReference>
<keyword evidence="1" id="KW-0812">Transmembrane</keyword>
<name>A0ABT5VKJ1_9BACI</name>
<sequence>MYNKQYMQSLCQQYMNQHVMVQTADQQTYQGIIEHVDNDHVYLAVPMDDIQQSGHGYMRSDERQWGYPYAGFGYPYAPYPFYPRPRPFQRLVLPLAALTAISLLPFFWW</sequence>
<evidence type="ECO:0000313" key="3">
    <source>
        <dbReference type="Proteomes" id="UP001148125"/>
    </source>
</evidence>
<evidence type="ECO:0000313" key="2">
    <source>
        <dbReference type="EMBL" id="MDE5414958.1"/>
    </source>
</evidence>
<keyword evidence="1" id="KW-1133">Transmembrane helix</keyword>
<proteinExistence type="predicted"/>
<keyword evidence="1" id="KW-0472">Membrane</keyword>
<accession>A0ABT5VKJ1</accession>
<protein>
    <recommendedName>
        <fullName evidence="4">DUF2642 domain-containing protein</fullName>
    </recommendedName>
</protein>